<dbReference type="RefSeq" id="WP_344922867.1">
    <property type="nucleotide sequence ID" value="NZ_BAABAQ010000018.1"/>
</dbReference>
<comment type="caution">
    <text evidence="1">The sequence shown here is derived from an EMBL/GenBank/DDBJ whole genome shotgun (WGS) entry which is preliminary data.</text>
</comment>
<protein>
    <submittedName>
        <fullName evidence="1">Uncharacterized protein</fullName>
    </submittedName>
</protein>
<proteinExistence type="predicted"/>
<name>A0ABP8BJ42_9ACTN</name>
<reference evidence="2" key="1">
    <citation type="journal article" date="2019" name="Int. J. Syst. Evol. Microbiol.">
        <title>The Global Catalogue of Microorganisms (GCM) 10K type strain sequencing project: providing services to taxonomists for standard genome sequencing and annotation.</title>
        <authorList>
            <consortium name="The Broad Institute Genomics Platform"/>
            <consortium name="The Broad Institute Genome Sequencing Center for Infectious Disease"/>
            <person name="Wu L."/>
            <person name="Ma J."/>
        </authorList>
    </citation>
    <scope>NUCLEOTIDE SEQUENCE [LARGE SCALE GENOMIC DNA]</scope>
    <source>
        <strain evidence="2">JCM 17388</strain>
    </source>
</reference>
<organism evidence="1 2">
    <name type="scientific">Streptosporangium oxazolinicum</name>
    <dbReference type="NCBI Taxonomy" id="909287"/>
    <lineage>
        <taxon>Bacteria</taxon>
        <taxon>Bacillati</taxon>
        <taxon>Actinomycetota</taxon>
        <taxon>Actinomycetes</taxon>
        <taxon>Streptosporangiales</taxon>
        <taxon>Streptosporangiaceae</taxon>
        <taxon>Streptosporangium</taxon>
    </lineage>
</organism>
<accession>A0ABP8BJ42</accession>
<sequence>MKADLLVMGDATVNSFRPQEEVRMLLRYITNSLIPQGYAIMVVYQDGILEHFEKLSGAMDVVEFEDAEGVRRLLWRGVHYQDRDFRQNYFIEYQGLRFPGVLGVHRERIWESGEIIALAKDSGMSLKASELTRVDQGGARGWPCDVLLLQMDR</sequence>
<evidence type="ECO:0000313" key="1">
    <source>
        <dbReference type="EMBL" id="GAA4208182.1"/>
    </source>
</evidence>
<gene>
    <name evidence="1" type="ORF">GCM10022252_72930</name>
</gene>
<dbReference type="EMBL" id="BAABAQ010000018">
    <property type="protein sequence ID" value="GAA4208182.1"/>
    <property type="molecule type" value="Genomic_DNA"/>
</dbReference>
<dbReference type="Proteomes" id="UP001501251">
    <property type="component" value="Unassembled WGS sequence"/>
</dbReference>
<evidence type="ECO:0000313" key="2">
    <source>
        <dbReference type="Proteomes" id="UP001501251"/>
    </source>
</evidence>
<keyword evidence="2" id="KW-1185">Reference proteome</keyword>